<reference evidence="4 5" key="1">
    <citation type="submission" date="2018-09" db="EMBL/GenBank/DDBJ databases">
        <title>Characterization of the phylogenetic diversity of five novel species belonging to the genus Bifidobacterium.</title>
        <authorList>
            <person name="Lugli G.A."/>
            <person name="Duranti S."/>
            <person name="Milani C."/>
        </authorList>
    </citation>
    <scope>NUCLEOTIDE SEQUENCE [LARGE SCALE GENOMIC DNA]</scope>
    <source>
        <strain evidence="4 5">2033B</strain>
    </source>
</reference>
<feature type="transmembrane region" description="Helical" evidence="2">
    <location>
        <begin position="207"/>
        <end position="229"/>
    </location>
</feature>
<evidence type="ECO:0000313" key="5">
    <source>
        <dbReference type="Proteomes" id="UP000287470"/>
    </source>
</evidence>
<sequence length="480" mass="50627">MTDPSDQPTQIMPTAVGDDAAADAAPAAAATPAAGTAADRTYPVDPARTLQTVHDILATSATFTLDREDAQNGVVEFHDFDDARYTLAVAASAQGGTELRMSSVGDRDGRRGAEFYATLDRHMTMTMAAPAAGPTTAGAANGTADTRRLSKAAVLAVIVAVPFLLLSFISLDLYTWGLLVFFTVLPAALSAIAMYTTRRSGPRRGRVLAYVAAGITAVAVVLGAGGIIWSGIKEKADHEALEKELAEERAAMCASDYEWPTTGMGALLPAPQSTKGEVSSESSDYLYVEVCGVDDAAWNDYVKAVQGKGFTVDYSKTDDHFSADDANGNHVSLSLDSDEKIMSVTVSAPDEEDGTDDASSDNSSTDTGDTSADTGTTTTDGSAADQPAPSTSADGVDPTFKDAMDSYESMMNEYVDFMTKYDQDGQPLSMAADYAQIMVKYSDAMQKLDAIDENSLSDAELQYYLEVTARVAQKLATVAQ</sequence>
<proteinExistence type="predicted"/>
<feature type="compositionally biased region" description="Low complexity" evidence="1">
    <location>
        <begin position="13"/>
        <end position="38"/>
    </location>
</feature>
<dbReference type="Pfam" id="PF20234">
    <property type="entry name" value="DUF6591"/>
    <property type="match status" value="1"/>
</dbReference>
<organism evidence="4 5">
    <name type="scientific">Bifidobacterium samirii</name>
    <dbReference type="NCBI Taxonomy" id="2306974"/>
    <lineage>
        <taxon>Bacteria</taxon>
        <taxon>Bacillati</taxon>
        <taxon>Actinomycetota</taxon>
        <taxon>Actinomycetes</taxon>
        <taxon>Bifidobacteriales</taxon>
        <taxon>Bifidobacteriaceae</taxon>
        <taxon>Bifidobacterium</taxon>
    </lineage>
</organism>
<dbReference type="InterPro" id="IPR046526">
    <property type="entry name" value="DUF6591"/>
</dbReference>
<dbReference type="RefSeq" id="WP_125969084.1">
    <property type="nucleotide sequence ID" value="NZ_QXGK01000024.1"/>
</dbReference>
<keyword evidence="2" id="KW-0812">Transmembrane</keyword>
<evidence type="ECO:0000313" key="4">
    <source>
        <dbReference type="EMBL" id="RSX52104.1"/>
    </source>
</evidence>
<comment type="caution">
    <text evidence="4">The sequence shown here is derived from an EMBL/GenBank/DDBJ whole genome shotgun (WGS) entry which is preliminary data.</text>
</comment>
<dbReference type="EMBL" id="QXGK01000024">
    <property type="protein sequence ID" value="RSX52104.1"/>
    <property type="molecule type" value="Genomic_DNA"/>
</dbReference>
<feature type="domain" description="DUF6591" evidence="3">
    <location>
        <begin position="256"/>
        <end position="479"/>
    </location>
</feature>
<keyword evidence="2" id="KW-1133">Transmembrane helix</keyword>
<keyword evidence="5" id="KW-1185">Reference proteome</keyword>
<dbReference type="Proteomes" id="UP000287470">
    <property type="component" value="Unassembled WGS sequence"/>
</dbReference>
<feature type="region of interest" description="Disordered" evidence="1">
    <location>
        <begin position="1"/>
        <end position="40"/>
    </location>
</feature>
<evidence type="ECO:0000256" key="2">
    <source>
        <dbReference type="SAM" id="Phobius"/>
    </source>
</evidence>
<feature type="compositionally biased region" description="Polar residues" evidence="1">
    <location>
        <begin position="1"/>
        <end position="12"/>
    </location>
</feature>
<accession>A0A430FGV5</accession>
<feature type="compositionally biased region" description="Low complexity" evidence="1">
    <location>
        <begin position="360"/>
        <end position="385"/>
    </location>
</feature>
<evidence type="ECO:0000259" key="3">
    <source>
        <dbReference type="Pfam" id="PF20234"/>
    </source>
</evidence>
<dbReference type="OrthoDB" id="3227510at2"/>
<feature type="region of interest" description="Disordered" evidence="1">
    <location>
        <begin position="347"/>
        <end position="399"/>
    </location>
</feature>
<keyword evidence="2" id="KW-0472">Membrane</keyword>
<evidence type="ECO:0000256" key="1">
    <source>
        <dbReference type="SAM" id="MobiDB-lite"/>
    </source>
</evidence>
<gene>
    <name evidence="4" type="ORF">D2E24_1833</name>
</gene>
<name>A0A430FGV5_9BIFI</name>
<feature type="transmembrane region" description="Helical" evidence="2">
    <location>
        <begin position="152"/>
        <end position="170"/>
    </location>
</feature>
<dbReference type="AlphaFoldDB" id="A0A430FGV5"/>
<feature type="transmembrane region" description="Helical" evidence="2">
    <location>
        <begin position="176"/>
        <end position="195"/>
    </location>
</feature>
<feature type="compositionally biased region" description="Acidic residues" evidence="1">
    <location>
        <begin position="349"/>
        <end position="359"/>
    </location>
</feature>
<protein>
    <recommendedName>
        <fullName evidence="3">DUF6591 domain-containing protein</fullName>
    </recommendedName>
</protein>